<dbReference type="Gene3D" id="3.30.70.270">
    <property type="match status" value="1"/>
</dbReference>
<dbReference type="Gene3D" id="3.30.450.20">
    <property type="entry name" value="PAS domain"/>
    <property type="match status" value="1"/>
</dbReference>
<dbReference type="SMART" id="SM00267">
    <property type="entry name" value="GGDEF"/>
    <property type="match status" value="1"/>
</dbReference>
<evidence type="ECO:0000259" key="2">
    <source>
        <dbReference type="PROSITE" id="PS50883"/>
    </source>
</evidence>
<comment type="caution">
    <text evidence="4">The sequence shown here is derived from an EMBL/GenBank/DDBJ whole genome shotgun (WGS) entry which is preliminary data.</text>
</comment>
<feature type="domain" description="EAL" evidence="2">
    <location>
        <begin position="332"/>
        <end position="584"/>
    </location>
</feature>
<evidence type="ECO:0000259" key="3">
    <source>
        <dbReference type="PROSITE" id="PS50887"/>
    </source>
</evidence>
<dbReference type="CDD" id="cd01948">
    <property type="entry name" value="EAL"/>
    <property type="match status" value="1"/>
</dbReference>
<dbReference type="SUPFAM" id="SSF55785">
    <property type="entry name" value="PYP-like sensor domain (PAS domain)"/>
    <property type="match status" value="1"/>
</dbReference>
<dbReference type="InterPro" id="IPR035919">
    <property type="entry name" value="EAL_sf"/>
</dbReference>
<dbReference type="Proteomes" id="UP001203004">
    <property type="component" value="Unassembled WGS sequence"/>
</dbReference>
<dbReference type="InterPro" id="IPR035965">
    <property type="entry name" value="PAS-like_dom_sf"/>
</dbReference>
<dbReference type="InterPro" id="IPR029787">
    <property type="entry name" value="Nucleotide_cyclase"/>
</dbReference>
<dbReference type="RefSeq" id="WP_249099163.1">
    <property type="nucleotide sequence ID" value="NZ_JAMAST010000003.1"/>
</dbReference>
<dbReference type="SMART" id="SM00052">
    <property type="entry name" value="EAL"/>
    <property type="match status" value="1"/>
</dbReference>
<dbReference type="Gene3D" id="3.20.20.450">
    <property type="entry name" value="EAL domain"/>
    <property type="match status" value="1"/>
</dbReference>
<dbReference type="PROSITE" id="PS50883">
    <property type="entry name" value="EAL"/>
    <property type="match status" value="1"/>
</dbReference>
<dbReference type="InterPro" id="IPR043128">
    <property type="entry name" value="Rev_trsase/Diguanyl_cyclase"/>
</dbReference>
<dbReference type="Pfam" id="PF00563">
    <property type="entry name" value="EAL"/>
    <property type="match status" value="1"/>
</dbReference>
<dbReference type="InterPro" id="IPR052155">
    <property type="entry name" value="Biofilm_reg_signaling"/>
</dbReference>
<dbReference type="InterPro" id="IPR000014">
    <property type="entry name" value="PAS"/>
</dbReference>
<dbReference type="CDD" id="cd00130">
    <property type="entry name" value="PAS"/>
    <property type="match status" value="1"/>
</dbReference>
<keyword evidence="5" id="KW-1185">Reference proteome</keyword>
<sequence length="596" mass="67341">MMDLNNGWLIIASAILAFLLCTVSLVMYFRMQQLRALEEGEKIIKKITDNLHIGAFVIRNDSIMYANSRLCEWIGYSREMMKHMKWQDIASLENSEKTASAIQKLREGHVASIEERIVVICGDGSRKCLLVTCQRIMDQHDQSIYAGTADLEEHAYQKNGGFAENTVDPITELPDALVLQERLEHETIENPAQPLALLVVDIDSMNRVNDTIGKDAGDKLLQEAAKRLKACEGSRVYHYRGDEFAILFKNMGRAEVKMHIKRIMSTFTVPIQIHDTRWYETVTMGVSFFPIDADNGRKLIDCAVSAIHDAKRNNKGKYAFYNPRIIQGLRKRLELEMDLRHAVKRNEFTLYYQPQIDLRTGAIAGCEALIRWVHPVRGVISPAVFIPLAEELGLIEEIGQWVLNTACRQTKAWNDQGFPFNISVNLSPRQLFQENLLSLVESALKESGLQPERLQLEITETAGADLFVMSQKLLAIEALGVRISIDDFGTGYNSLNYLKQLPLSQLKIDPSFIRGDHHDQQDVALVRMIVALAAELNLQVVAEGVESADHVRFLKQTHCALAQGYLFARPLGAEQLIEQLGAIRQRTSEIIIPETQ</sequence>
<reference evidence="4 5" key="1">
    <citation type="submission" date="2022-05" db="EMBL/GenBank/DDBJ databases">
        <title>Sporolactobacillus sp nov CPB3-1, isolated from tree bark (Mangifera indica L.).</title>
        <authorList>
            <person name="Phuengjayaem S."/>
            <person name="Tanasupawat S."/>
        </authorList>
    </citation>
    <scope>NUCLEOTIDE SEQUENCE [LARGE SCALE GENOMIC DNA]</scope>
    <source>
        <strain evidence="4 5">CPB3-1</strain>
    </source>
</reference>
<dbReference type="PROSITE" id="PS50887">
    <property type="entry name" value="GGDEF"/>
    <property type="match status" value="1"/>
</dbReference>
<dbReference type="Pfam" id="PF00990">
    <property type="entry name" value="GGDEF"/>
    <property type="match status" value="1"/>
</dbReference>
<gene>
    <name evidence="4" type="ORF">M3N64_05315</name>
</gene>
<keyword evidence="1" id="KW-0472">Membrane</keyword>
<dbReference type="PANTHER" id="PTHR44757">
    <property type="entry name" value="DIGUANYLATE CYCLASE DGCP"/>
    <property type="match status" value="1"/>
</dbReference>
<keyword evidence="1" id="KW-1133">Transmembrane helix</keyword>
<evidence type="ECO:0000256" key="1">
    <source>
        <dbReference type="SAM" id="Phobius"/>
    </source>
</evidence>
<feature type="domain" description="GGDEF" evidence="3">
    <location>
        <begin position="193"/>
        <end position="323"/>
    </location>
</feature>
<dbReference type="InterPro" id="IPR001633">
    <property type="entry name" value="EAL_dom"/>
</dbReference>
<dbReference type="EMBL" id="JAMAST010000003">
    <property type="protein sequence ID" value="MCL1631370.1"/>
    <property type="molecule type" value="Genomic_DNA"/>
</dbReference>
<dbReference type="NCBIfam" id="TIGR00254">
    <property type="entry name" value="GGDEF"/>
    <property type="match status" value="1"/>
</dbReference>
<proteinExistence type="predicted"/>
<dbReference type="SUPFAM" id="SSF141868">
    <property type="entry name" value="EAL domain-like"/>
    <property type="match status" value="1"/>
</dbReference>
<name>A0ABT0M914_9BACL</name>
<dbReference type="NCBIfam" id="TIGR00229">
    <property type="entry name" value="sensory_box"/>
    <property type="match status" value="1"/>
</dbReference>
<organism evidence="4 5">
    <name type="scientific">Sporolactobacillus mangiferae</name>
    <dbReference type="NCBI Taxonomy" id="2940498"/>
    <lineage>
        <taxon>Bacteria</taxon>
        <taxon>Bacillati</taxon>
        <taxon>Bacillota</taxon>
        <taxon>Bacilli</taxon>
        <taxon>Bacillales</taxon>
        <taxon>Sporolactobacillaceae</taxon>
        <taxon>Sporolactobacillus</taxon>
    </lineage>
</organism>
<dbReference type="SUPFAM" id="SSF55073">
    <property type="entry name" value="Nucleotide cyclase"/>
    <property type="match status" value="1"/>
</dbReference>
<dbReference type="Pfam" id="PF13426">
    <property type="entry name" value="PAS_9"/>
    <property type="match status" value="1"/>
</dbReference>
<keyword evidence="1" id="KW-0812">Transmembrane</keyword>
<accession>A0ABT0M914</accession>
<evidence type="ECO:0000313" key="4">
    <source>
        <dbReference type="EMBL" id="MCL1631370.1"/>
    </source>
</evidence>
<evidence type="ECO:0000313" key="5">
    <source>
        <dbReference type="Proteomes" id="UP001203004"/>
    </source>
</evidence>
<feature type="transmembrane region" description="Helical" evidence="1">
    <location>
        <begin position="6"/>
        <end position="29"/>
    </location>
</feature>
<dbReference type="PANTHER" id="PTHR44757:SF2">
    <property type="entry name" value="BIOFILM ARCHITECTURE MAINTENANCE PROTEIN MBAA"/>
    <property type="match status" value="1"/>
</dbReference>
<dbReference type="CDD" id="cd01949">
    <property type="entry name" value="GGDEF"/>
    <property type="match status" value="1"/>
</dbReference>
<dbReference type="InterPro" id="IPR000160">
    <property type="entry name" value="GGDEF_dom"/>
</dbReference>
<protein>
    <submittedName>
        <fullName evidence="4">Bifunctional diguanylate cyclase/phosphodiesterase</fullName>
    </submittedName>
</protein>